<reference evidence="1" key="1">
    <citation type="journal article" date="2014" name="Front. Microbiol.">
        <title>High frequency of phylogenetically diverse reductive dehalogenase-homologous genes in deep subseafloor sedimentary metagenomes.</title>
        <authorList>
            <person name="Kawai M."/>
            <person name="Futagami T."/>
            <person name="Toyoda A."/>
            <person name="Takaki Y."/>
            <person name="Nishi S."/>
            <person name="Hori S."/>
            <person name="Arai W."/>
            <person name="Tsubouchi T."/>
            <person name="Morono Y."/>
            <person name="Uchiyama I."/>
            <person name="Ito T."/>
            <person name="Fujiyama A."/>
            <person name="Inagaki F."/>
            <person name="Takami H."/>
        </authorList>
    </citation>
    <scope>NUCLEOTIDE SEQUENCE</scope>
    <source>
        <strain evidence="1">Expedition CK06-06</strain>
    </source>
</reference>
<protein>
    <submittedName>
        <fullName evidence="1">Uncharacterized protein</fullName>
    </submittedName>
</protein>
<name>X1L404_9ZZZZ</name>
<sequence>FSEAKGVATICKNLLKYKNYAPNDIMILMRSDTHGAFSSVIK</sequence>
<dbReference type="EMBL" id="BARV01003216">
    <property type="protein sequence ID" value="GAI00611.1"/>
    <property type="molecule type" value="Genomic_DNA"/>
</dbReference>
<evidence type="ECO:0000313" key="1">
    <source>
        <dbReference type="EMBL" id="GAI00611.1"/>
    </source>
</evidence>
<proteinExistence type="predicted"/>
<dbReference type="AlphaFoldDB" id="X1L404"/>
<gene>
    <name evidence="1" type="ORF">S06H3_07814</name>
</gene>
<comment type="caution">
    <text evidence="1">The sequence shown here is derived from an EMBL/GenBank/DDBJ whole genome shotgun (WGS) entry which is preliminary data.</text>
</comment>
<accession>X1L404</accession>
<feature type="non-terminal residue" evidence="1">
    <location>
        <position position="1"/>
    </location>
</feature>
<organism evidence="1">
    <name type="scientific">marine sediment metagenome</name>
    <dbReference type="NCBI Taxonomy" id="412755"/>
    <lineage>
        <taxon>unclassified sequences</taxon>
        <taxon>metagenomes</taxon>
        <taxon>ecological metagenomes</taxon>
    </lineage>
</organism>